<organism evidence="3 4">
    <name type="scientific">Streptomyces kasugaensis</name>
    <dbReference type="NCBI Taxonomy" id="1946"/>
    <lineage>
        <taxon>Bacteria</taxon>
        <taxon>Bacillati</taxon>
        <taxon>Actinomycetota</taxon>
        <taxon>Actinomycetes</taxon>
        <taxon>Kitasatosporales</taxon>
        <taxon>Streptomycetaceae</taxon>
        <taxon>Streptomyces</taxon>
    </lineage>
</organism>
<dbReference type="PROSITE" id="PS50206">
    <property type="entry name" value="RHODANESE_3"/>
    <property type="match status" value="1"/>
</dbReference>
<name>A0A4Q9HQL7_STRKA</name>
<reference evidence="3 4" key="1">
    <citation type="submission" date="2019-02" db="EMBL/GenBank/DDBJ databases">
        <title>Draft Genome Sequence of Streptomyces sp. AM-2504, identified by 16S rRNA comparative analysis as a Streptomyces Kasugaensis strain.</title>
        <authorList>
            <person name="Napolioni V."/>
            <person name="Giuliodori A.M."/>
            <person name="Spurio R."/>
            <person name="Fabbretti A."/>
        </authorList>
    </citation>
    <scope>NUCLEOTIDE SEQUENCE [LARGE SCALE GENOMIC DNA]</scope>
    <source>
        <strain evidence="3 4">AM-2504</strain>
    </source>
</reference>
<dbReference type="EMBL" id="SIXH01000245">
    <property type="protein sequence ID" value="TBO57228.1"/>
    <property type="molecule type" value="Genomic_DNA"/>
</dbReference>
<dbReference type="Gene3D" id="3.40.250.10">
    <property type="entry name" value="Rhodanese-like domain"/>
    <property type="match status" value="1"/>
</dbReference>
<feature type="domain" description="Rhodanese" evidence="2">
    <location>
        <begin position="20"/>
        <end position="109"/>
    </location>
</feature>
<proteinExistence type="predicted"/>
<feature type="region of interest" description="Disordered" evidence="1">
    <location>
        <begin position="39"/>
        <end position="75"/>
    </location>
</feature>
<accession>A0A4Q9HQL7</accession>
<keyword evidence="4" id="KW-1185">Reference proteome</keyword>
<dbReference type="AlphaFoldDB" id="A0A4Q9HQL7"/>
<protein>
    <submittedName>
        <fullName evidence="3">Rhodanese-like domain-containing protein</fullName>
    </submittedName>
</protein>
<dbReference type="InterPro" id="IPR001763">
    <property type="entry name" value="Rhodanese-like_dom"/>
</dbReference>
<dbReference type="Proteomes" id="UP000292452">
    <property type="component" value="Unassembled WGS sequence"/>
</dbReference>
<dbReference type="SUPFAM" id="SSF52821">
    <property type="entry name" value="Rhodanese/Cell cycle control phosphatase"/>
    <property type="match status" value="1"/>
</dbReference>
<feature type="region of interest" description="Disordered" evidence="1">
    <location>
        <begin position="1"/>
        <end position="23"/>
    </location>
</feature>
<gene>
    <name evidence="3" type="ORF">EYS09_23825</name>
</gene>
<dbReference type="InterPro" id="IPR036873">
    <property type="entry name" value="Rhodanese-like_dom_sf"/>
</dbReference>
<comment type="caution">
    <text evidence="3">The sequence shown here is derived from an EMBL/GenBank/DDBJ whole genome shotgun (WGS) entry which is preliminary data.</text>
</comment>
<evidence type="ECO:0000313" key="3">
    <source>
        <dbReference type="EMBL" id="TBO57228.1"/>
    </source>
</evidence>
<sequence length="118" mass="12013">MFCRRGAGRRTPAQAHRHTSGGRSVLLTVRTAGERLAGYVPGAPHLPPSRLTAGAGLPDTAPGKPVPTIRRGGRRSREAVKVLAGGGVEAHDVAGGIAARVRDGLPVTGRNVSAGVIS</sequence>
<evidence type="ECO:0000313" key="4">
    <source>
        <dbReference type="Proteomes" id="UP000292452"/>
    </source>
</evidence>
<evidence type="ECO:0000256" key="1">
    <source>
        <dbReference type="SAM" id="MobiDB-lite"/>
    </source>
</evidence>
<dbReference type="RefSeq" id="WP_131124775.1">
    <property type="nucleotide sequence ID" value="NZ_SIXH01000245.1"/>
</dbReference>
<evidence type="ECO:0000259" key="2">
    <source>
        <dbReference type="PROSITE" id="PS50206"/>
    </source>
</evidence>
<dbReference type="CDD" id="cd00158">
    <property type="entry name" value="RHOD"/>
    <property type="match status" value="1"/>
</dbReference>